<evidence type="ECO:0000313" key="3">
    <source>
        <dbReference type="EMBL" id="RIY36789.1"/>
    </source>
</evidence>
<dbReference type="Proteomes" id="UP000265964">
    <property type="component" value="Unassembled WGS sequence"/>
</dbReference>
<evidence type="ECO:0008006" key="5">
    <source>
        <dbReference type="Google" id="ProtNLM"/>
    </source>
</evidence>
<dbReference type="EMBL" id="NRJF01000055">
    <property type="protein sequence ID" value="RIY36789.1"/>
    <property type="molecule type" value="Genomic_DNA"/>
</dbReference>
<keyword evidence="4" id="KW-1185">Reference proteome</keyword>
<dbReference type="GO" id="GO:0003677">
    <property type="term" value="F:DNA binding"/>
    <property type="evidence" value="ECO:0007669"/>
    <property type="project" value="UniProtKB-KW"/>
</dbReference>
<reference evidence="3 4" key="1">
    <citation type="submission" date="2017-08" db="EMBL/GenBank/DDBJ databases">
        <title>Reclassification of Bisgaard taxon 37 and 44.</title>
        <authorList>
            <person name="Christensen H."/>
        </authorList>
    </citation>
    <scope>NUCLEOTIDE SEQUENCE [LARGE SCALE GENOMIC DNA]</scope>
    <source>
        <strain evidence="3 4">EEAB3T1</strain>
    </source>
</reference>
<keyword evidence="2" id="KW-0238">DNA-binding</keyword>
<protein>
    <recommendedName>
        <fullName evidence="5">Type I restriction modification DNA specificity domain-containing protein</fullName>
    </recommendedName>
</protein>
<proteinExistence type="predicted"/>
<sequence>MQKYILSDLFYFQTHNKFTTHVNEAWERVYTFANNRHSLALSYRFDVEDPFYFNFHNSFITIKDQTTACKDIKKGDILINFRNPAPFAFAEGIFTEDVILKMNASSNFIIASNLRTDILLPEFAYILLNAHAEILSFDRGYAISNNKHNYAQQNLKVSVPSIEAQEKAIASYQENFTKFKEASKRLDDFVYSITYKYLSSLKEVLSQFALNLDKLPEFIYSLLKSTEFSWNSEHSVRRKIGEVISYNASYGERNKSILLMKRVLLELYKLGQEVFIPLRNKILRDYLTYNQFLYLKAIGELNNSSKPNSTETKQENLQVQASFSVKTSVAEDLTHDFVLPVTPQEPKSEEKVDYLYNFINYQLFKK</sequence>
<organism evidence="3 4">
    <name type="scientific">Psittacicella gerlachiana</name>
    <dbReference type="NCBI Taxonomy" id="2028574"/>
    <lineage>
        <taxon>Bacteria</taxon>
        <taxon>Pseudomonadati</taxon>
        <taxon>Pseudomonadota</taxon>
        <taxon>Gammaproteobacteria</taxon>
        <taxon>Pasteurellales</taxon>
        <taxon>Psittacicellaceae</taxon>
        <taxon>Psittacicella</taxon>
    </lineage>
</organism>
<comment type="caution">
    <text evidence="3">The sequence shown here is derived from an EMBL/GenBank/DDBJ whole genome shotgun (WGS) entry which is preliminary data.</text>
</comment>
<dbReference type="Gene3D" id="3.90.220.20">
    <property type="entry name" value="DNA methylase specificity domains"/>
    <property type="match status" value="1"/>
</dbReference>
<dbReference type="RefSeq" id="WP_119534367.1">
    <property type="nucleotide sequence ID" value="NZ_NRJF01000055.1"/>
</dbReference>
<dbReference type="SUPFAM" id="SSF116734">
    <property type="entry name" value="DNA methylase specificity domain"/>
    <property type="match status" value="1"/>
</dbReference>
<dbReference type="AlphaFoldDB" id="A0A3A1YHR9"/>
<accession>A0A3A1YHR9</accession>
<gene>
    <name evidence="3" type="ORF">CKF59_02290</name>
</gene>
<evidence type="ECO:0000256" key="1">
    <source>
        <dbReference type="ARBA" id="ARBA00022747"/>
    </source>
</evidence>
<keyword evidence="1" id="KW-0680">Restriction system</keyword>
<evidence type="ECO:0000256" key="2">
    <source>
        <dbReference type="ARBA" id="ARBA00023125"/>
    </source>
</evidence>
<dbReference type="GO" id="GO:0009307">
    <property type="term" value="P:DNA restriction-modification system"/>
    <property type="evidence" value="ECO:0007669"/>
    <property type="project" value="UniProtKB-KW"/>
</dbReference>
<evidence type="ECO:0000313" key="4">
    <source>
        <dbReference type="Proteomes" id="UP000265964"/>
    </source>
</evidence>
<name>A0A3A1YHR9_9GAMM</name>
<dbReference type="InterPro" id="IPR044946">
    <property type="entry name" value="Restrct_endonuc_typeI_TRD_sf"/>
</dbReference>